<evidence type="ECO:0000256" key="6">
    <source>
        <dbReference type="ARBA" id="ARBA00022723"/>
    </source>
</evidence>
<feature type="transmembrane region" description="Helical" evidence="16">
    <location>
        <begin position="30"/>
        <end position="51"/>
    </location>
</feature>
<keyword evidence="5 16" id="KW-0812">Transmembrane</keyword>
<evidence type="ECO:0000256" key="11">
    <source>
        <dbReference type="ARBA" id="ARBA00023065"/>
    </source>
</evidence>
<dbReference type="SUPFAM" id="SSF81324">
    <property type="entry name" value="Voltage-gated potassium channels"/>
    <property type="match status" value="1"/>
</dbReference>
<evidence type="ECO:0000256" key="1">
    <source>
        <dbReference type="ARBA" id="ARBA00004141"/>
    </source>
</evidence>
<dbReference type="GO" id="GO:0046872">
    <property type="term" value="F:metal ion binding"/>
    <property type="evidence" value="ECO:0007669"/>
    <property type="project" value="UniProtKB-KW"/>
</dbReference>
<organism evidence="18 19">
    <name type="scientific">Ascaris lumbricoides</name>
    <name type="common">Giant roundworm</name>
    <dbReference type="NCBI Taxonomy" id="6252"/>
    <lineage>
        <taxon>Eukaryota</taxon>
        <taxon>Metazoa</taxon>
        <taxon>Ecdysozoa</taxon>
        <taxon>Nematoda</taxon>
        <taxon>Chromadorea</taxon>
        <taxon>Rhabditida</taxon>
        <taxon>Spirurina</taxon>
        <taxon>Ascaridomorpha</taxon>
        <taxon>Ascaridoidea</taxon>
        <taxon>Ascarididae</taxon>
        <taxon>Ascaris</taxon>
    </lineage>
</organism>
<feature type="transmembrane region" description="Helical" evidence="16">
    <location>
        <begin position="224"/>
        <end position="243"/>
    </location>
</feature>
<keyword evidence="8" id="KW-0106">Calcium</keyword>
<protein>
    <submittedName>
        <fullName evidence="19">Ion_trans domain-containing protein</fullName>
    </submittedName>
</protein>
<feature type="transmembrane region" description="Helical" evidence="16">
    <location>
        <begin position="250"/>
        <end position="272"/>
    </location>
</feature>
<dbReference type="Gene3D" id="1.10.287.70">
    <property type="match status" value="1"/>
</dbReference>
<evidence type="ECO:0000256" key="8">
    <source>
        <dbReference type="ARBA" id="ARBA00022837"/>
    </source>
</evidence>
<dbReference type="Proteomes" id="UP000036681">
    <property type="component" value="Unplaced"/>
</dbReference>
<dbReference type="GO" id="GO:0008331">
    <property type="term" value="F:high voltage-gated calcium channel activity"/>
    <property type="evidence" value="ECO:0007669"/>
    <property type="project" value="TreeGrafter"/>
</dbReference>
<reference evidence="19" key="1">
    <citation type="submission" date="2017-02" db="UniProtKB">
        <authorList>
            <consortium name="WormBaseParasite"/>
        </authorList>
    </citation>
    <scope>IDENTIFICATION</scope>
</reference>
<dbReference type="GO" id="GO:0009581">
    <property type="term" value="P:detection of external stimulus"/>
    <property type="evidence" value="ECO:0007669"/>
    <property type="project" value="UniProtKB-ARBA"/>
</dbReference>
<evidence type="ECO:0000256" key="3">
    <source>
        <dbReference type="ARBA" id="ARBA00022568"/>
    </source>
</evidence>
<dbReference type="PANTHER" id="PTHR45628:SF7">
    <property type="entry name" value="VOLTAGE-DEPENDENT CALCIUM CHANNEL TYPE A SUBUNIT ALPHA-1"/>
    <property type="match status" value="1"/>
</dbReference>
<dbReference type="GO" id="GO:0016322">
    <property type="term" value="P:neuron remodeling"/>
    <property type="evidence" value="ECO:0007669"/>
    <property type="project" value="UniProtKB-ARBA"/>
</dbReference>
<feature type="domain" description="Ion transport" evidence="17">
    <location>
        <begin position="29"/>
        <end position="245"/>
    </location>
</feature>
<accession>A0A0M3INT6</accession>
<keyword evidence="15" id="KW-0175">Coiled coil</keyword>
<dbReference type="GO" id="GO:0042045">
    <property type="term" value="P:epithelial fluid transport"/>
    <property type="evidence" value="ECO:0007669"/>
    <property type="project" value="UniProtKB-ARBA"/>
</dbReference>
<keyword evidence="18" id="KW-1185">Reference proteome</keyword>
<dbReference type="WBParaSite" id="ALUE_0002041401-mRNA-1">
    <property type="protein sequence ID" value="ALUE_0002041401-mRNA-1"/>
    <property type="gene ID" value="ALUE_0002041401"/>
</dbReference>
<keyword evidence="12 16" id="KW-0472">Membrane</keyword>
<keyword evidence="14" id="KW-0407">Ion channel</keyword>
<dbReference type="GO" id="GO:0019722">
    <property type="term" value="P:calcium-mediated signaling"/>
    <property type="evidence" value="ECO:0007669"/>
    <property type="project" value="UniProtKB-ARBA"/>
</dbReference>
<keyword evidence="6" id="KW-0479">Metal-binding</keyword>
<dbReference type="GO" id="GO:0016323">
    <property type="term" value="C:basolateral plasma membrane"/>
    <property type="evidence" value="ECO:0007669"/>
    <property type="project" value="UniProtKB-ARBA"/>
</dbReference>
<dbReference type="FunFam" id="1.10.287.70:FF:000059">
    <property type="entry name" value="Voltage-dependent N-type calcium channel subunit alpha"/>
    <property type="match status" value="1"/>
</dbReference>
<dbReference type="GO" id="GO:0005891">
    <property type="term" value="C:voltage-gated calcium channel complex"/>
    <property type="evidence" value="ECO:0007669"/>
    <property type="project" value="TreeGrafter"/>
</dbReference>
<dbReference type="GO" id="GO:0098703">
    <property type="term" value="P:calcium ion import across plasma membrane"/>
    <property type="evidence" value="ECO:0007669"/>
    <property type="project" value="TreeGrafter"/>
</dbReference>
<evidence type="ECO:0000256" key="9">
    <source>
        <dbReference type="ARBA" id="ARBA00022882"/>
    </source>
</evidence>
<evidence type="ECO:0000256" key="5">
    <source>
        <dbReference type="ARBA" id="ARBA00022692"/>
    </source>
</evidence>
<evidence type="ECO:0000256" key="4">
    <source>
        <dbReference type="ARBA" id="ARBA00022673"/>
    </source>
</evidence>
<dbReference type="Gene3D" id="1.20.120.350">
    <property type="entry name" value="Voltage-gated potassium channels. Chain C"/>
    <property type="match status" value="1"/>
</dbReference>
<evidence type="ECO:0000256" key="13">
    <source>
        <dbReference type="ARBA" id="ARBA00023180"/>
    </source>
</evidence>
<keyword evidence="11" id="KW-0406">Ion transport</keyword>
<sequence>MEEEEYMDEEGADEDFPYRTQTRYVVKSQIFYWMVITLVFLNTACVASEHYGQPDWLTEFLKYAEFVFLGIFICEMVVKLSAMGFRTYFASKFNRFDCIVIVGSAFEVIWAEVKDGSFGISVLRALRLLRIFKLTSYCISLRNLVRSLMNSMRSILSLLFLLFLFILIFALLGMQLFGGKFNFPNMHPYTHFDTFPVALITVFQILTGEDWNEVMYLAIESQGGVYGGGMVYCVYFIVLVLFGNCKFYKLFSFIHLQFLLHTLLNVFLAIAVDNLANAQELTAAEEADERANELSEDSETIDEQVNPQSYFIYANFNSEMHHRRHDVTIHLGLS</sequence>
<dbReference type="GO" id="GO:0050906">
    <property type="term" value="P:detection of stimulus involved in sensory perception"/>
    <property type="evidence" value="ECO:0007669"/>
    <property type="project" value="UniProtKB-ARBA"/>
</dbReference>
<dbReference type="InterPro" id="IPR027359">
    <property type="entry name" value="Volt_channel_dom_sf"/>
</dbReference>
<comment type="subcellular location">
    <subcellularLocation>
        <location evidence="1">Membrane</location>
        <topology evidence="1">Multi-pass membrane protein</topology>
    </subcellularLocation>
</comment>
<keyword evidence="2" id="KW-0813">Transport</keyword>
<proteinExistence type="predicted"/>
<evidence type="ECO:0000313" key="18">
    <source>
        <dbReference type="Proteomes" id="UP000036681"/>
    </source>
</evidence>
<dbReference type="FunFam" id="1.20.120.350:FF:000001">
    <property type="entry name" value="Voltage-dependent L-type calcium channel subunit alpha"/>
    <property type="match status" value="1"/>
</dbReference>
<dbReference type="GO" id="GO:0045202">
    <property type="term" value="C:synapse"/>
    <property type="evidence" value="ECO:0007669"/>
    <property type="project" value="GOC"/>
</dbReference>
<evidence type="ECO:0000256" key="7">
    <source>
        <dbReference type="ARBA" id="ARBA00022737"/>
    </source>
</evidence>
<evidence type="ECO:0000313" key="19">
    <source>
        <dbReference type="WBParaSite" id="ALUE_0002041401-mRNA-1"/>
    </source>
</evidence>
<keyword evidence="9" id="KW-0851">Voltage-gated channel</keyword>
<feature type="transmembrane region" description="Helical" evidence="16">
    <location>
        <begin position="155"/>
        <end position="177"/>
    </location>
</feature>
<evidence type="ECO:0000256" key="14">
    <source>
        <dbReference type="ARBA" id="ARBA00023303"/>
    </source>
</evidence>
<evidence type="ECO:0000256" key="15">
    <source>
        <dbReference type="SAM" id="Coils"/>
    </source>
</evidence>
<keyword evidence="7" id="KW-0677">Repeat</keyword>
<dbReference type="InterPro" id="IPR005821">
    <property type="entry name" value="Ion_trans_dom"/>
</dbReference>
<evidence type="ECO:0000256" key="2">
    <source>
        <dbReference type="ARBA" id="ARBA00022448"/>
    </source>
</evidence>
<keyword evidence="3" id="KW-0109">Calcium transport</keyword>
<dbReference type="GO" id="GO:0007268">
    <property type="term" value="P:chemical synaptic transmission"/>
    <property type="evidence" value="ECO:0007669"/>
    <property type="project" value="TreeGrafter"/>
</dbReference>
<evidence type="ECO:0000259" key="17">
    <source>
        <dbReference type="Pfam" id="PF00520"/>
    </source>
</evidence>
<keyword evidence="10 16" id="KW-1133">Transmembrane helix</keyword>
<evidence type="ECO:0000256" key="12">
    <source>
        <dbReference type="ARBA" id="ARBA00023136"/>
    </source>
</evidence>
<feature type="coiled-coil region" evidence="15">
    <location>
        <begin position="277"/>
        <end position="304"/>
    </location>
</feature>
<keyword evidence="4" id="KW-0107">Calcium channel</keyword>
<feature type="transmembrane region" description="Helical" evidence="16">
    <location>
        <begin position="63"/>
        <end position="85"/>
    </location>
</feature>
<evidence type="ECO:0000256" key="10">
    <source>
        <dbReference type="ARBA" id="ARBA00022989"/>
    </source>
</evidence>
<dbReference type="PANTHER" id="PTHR45628">
    <property type="entry name" value="VOLTAGE-DEPENDENT CALCIUM CHANNEL TYPE A SUBUNIT ALPHA-1"/>
    <property type="match status" value="1"/>
</dbReference>
<keyword evidence="13" id="KW-0325">Glycoprotein</keyword>
<dbReference type="AlphaFoldDB" id="A0A0M3INT6"/>
<name>A0A0M3INT6_ASCLU</name>
<evidence type="ECO:0000256" key="16">
    <source>
        <dbReference type="SAM" id="Phobius"/>
    </source>
</evidence>
<dbReference type="InterPro" id="IPR050599">
    <property type="entry name" value="VDCC_alpha-1_subunit"/>
</dbReference>
<dbReference type="Pfam" id="PF00520">
    <property type="entry name" value="Ion_trans"/>
    <property type="match status" value="1"/>
</dbReference>
<dbReference type="GO" id="GO:0009582">
    <property type="term" value="P:detection of abiotic stimulus"/>
    <property type="evidence" value="ECO:0007669"/>
    <property type="project" value="UniProtKB-ARBA"/>
</dbReference>